<dbReference type="InterPro" id="IPR000249">
    <property type="entry name" value="BMC_dom"/>
</dbReference>
<accession>A0A382HBP2</accession>
<dbReference type="AlphaFoldDB" id="A0A382HBP2"/>
<dbReference type="SMART" id="SM00877">
    <property type="entry name" value="BMC"/>
    <property type="match status" value="2"/>
</dbReference>
<dbReference type="InterPro" id="IPR037233">
    <property type="entry name" value="CcmK-like_sf"/>
</dbReference>
<dbReference type="Gene3D" id="3.30.70.1710">
    <property type="match status" value="3"/>
</dbReference>
<dbReference type="GO" id="GO:0031469">
    <property type="term" value="C:bacterial microcompartment"/>
    <property type="evidence" value="ECO:0007669"/>
    <property type="project" value="InterPro"/>
</dbReference>
<dbReference type="Pfam" id="PF00936">
    <property type="entry name" value="BMC"/>
    <property type="match status" value="2"/>
</dbReference>
<dbReference type="EMBL" id="UINC01060073">
    <property type="protein sequence ID" value="SVB84183.1"/>
    <property type="molecule type" value="Genomic_DNA"/>
</dbReference>
<dbReference type="InterPro" id="IPR050575">
    <property type="entry name" value="BMC_shell"/>
</dbReference>
<feature type="domain" description="BMC" evidence="1">
    <location>
        <begin position="1"/>
        <end position="56"/>
    </location>
</feature>
<evidence type="ECO:0000313" key="2">
    <source>
        <dbReference type="EMBL" id="SVB84183.1"/>
    </source>
</evidence>
<sequence length="251" mass="25720">GWTFIGGALVHAVIRGSVGDVETAIAAGAESAATFGEPVGQLVLEQPEPDVFHLLPPAKAGTERRVGALGLVETTGYVGAVHGADRMVKEAAVEIVRLTIGSGGRVATIASGALDDVKAAVSSASEDMAQVAENNGEALITNPDPQVVAAFADPPPATTHPTGEALGLLETRTTVGLVSAVDAMLKSSEVSYEGRYKVGYFLTAVVIRGELGAVNNALDVGGRAAQRHGELVARHVIALPYSQVTDRLSHA</sequence>
<proteinExistence type="predicted"/>
<dbReference type="InterPro" id="IPR044872">
    <property type="entry name" value="CcmK/CsoS1_BMC"/>
</dbReference>
<dbReference type="PANTHER" id="PTHR33941">
    <property type="entry name" value="PROPANEDIOL UTILIZATION PROTEIN PDUA"/>
    <property type="match status" value="1"/>
</dbReference>
<feature type="non-terminal residue" evidence="2">
    <location>
        <position position="1"/>
    </location>
</feature>
<dbReference type="PROSITE" id="PS51930">
    <property type="entry name" value="BMC_2"/>
    <property type="match status" value="3"/>
</dbReference>
<dbReference type="SUPFAM" id="SSF143414">
    <property type="entry name" value="CcmK-like"/>
    <property type="match status" value="3"/>
</dbReference>
<reference evidence="2" key="1">
    <citation type="submission" date="2018-05" db="EMBL/GenBank/DDBJ databases">
        <authorList>
            <person name="Lanie J.A."/>
            <person name="Ng W.-L."/>
            <person name="Kazmierczak K.M."/>
            <person name="Andrzejewski T.M."/>
            <person name="Davidsen T.M."/>
            <person name="Wayne K.J."/>
            <person name="Tettelin H."/>
            <person name="Glass J.I."/>
            <person name="Rusch D."/>
            <person name="Podicherti R."/>
            <person name="Tsui H.-C.T."/>
            <person name="Winkler M.E."/>
        </authorList>
    </citation>
    <scope>NUCLEOTIDE SEQUENCE</scope>
</reference>
<gene>
    <name evidence="2" type="ORF">METZ01_LOCUS237037</name>
</gene>
<name>A0A382HBP2_9ZZZZ</name>
<dbReference type="PANTHER" id="PTHR33941:SF11">
    <property type="entry name" value="BACTERIAL MICROCOMPARTMENT SHELL PROTEIN PDUJ"/>
    <property type="match status" value="1"/>
</dbReference>
<protein>
    <recommendedName>
        <fullName evidence="1">BMC domain-containing protein</fullName>
    </recommendedName>
</protein>
<feature type="domain" description="BMC" evidence="1">
    <location>
        <begin position="68"/>
        <end position="152"/>
    </location>
</feature>
<feature type="domain" description="BMC" evidence="1">
    <location>
        <begin position="165"/>
        <end position="249"/>
    </location>
</feature>
<evidence type="ECO:0000259" key="1">
    <source>
        <dbReference type="PROSITE" id="PS51930"/>
    </source>
</evidence>
<dbReference type="CDD" id="cd07045">
    <property type="entry name" value="BMC_CcmK_like"/>
    <property type="match status" value="1"/>
</dbReference>
<organism evidence="2">
    <name type="scientific">marine metagenome</name>
    <dbReference type="NCBI Taxonomy" id="408172"/>
    <lineage>
        <taxon>unclassified sequences</taxon>
        <taxon>metagenomes</taxon>
        <taxon>ecological metagenomes</taxon>
    </lineage>
</organism>